<keyword evidence="6 13" id="KW-0408">Iron</keyword>
<keyword evidence="7 13" id="KW-0411">Iron-sulfur</keyword>
<evidence type="ECO:0000256" key="5">
    <source>
        <dbReference type="ARBA" id="ARBA00022723"/>
    </source>
</evidence>
<dbReference type="InterPro" id="IPR013249">
    <property type="entry name" value="RNA_pol_sigma70_r4_t2"/>
</dbReference>
<comment type="cofactor">
    <cofactor evidence="13">
        <name>[4Fe-4S] cluster</name>
        <dbReference type="ChEBI" id="CHEBI:49883"/>
    </cofactor>
    <text evidence="13">Binds 1 [4Fe-4S] cluster per subunit. Following nitrosylation of the [4Fe-4S] cluster binds 1 [4Fe-8(NO)] cluster per subunit.</text>
</comment>
<feature type="binding site" evidence="13">
    <location>
        <position position="36"/>
    </location>
    <ligand>
        <name>[4Fe-4S] cluster</name>
        <dbReference type="ChEBI" id="CHEBI:49883"/>
    </ligand>
</feature>
<reference evidence="16" key="1">
    <citation type="journal article" date="2019" name="Int. J. Syst. Evol. Microbiol.">
        <title>The Global Catalogue of Microorganisms (GCM) 10K type strain sequencing project: providing services to taxonomists for standard genome sequencing and annotation.</title>
        <authorList>
            <consortium name="The Broad Institute Genomics Platform"/>
            <consortium name="The Broad Institute Genome Sequencing Center for Infectious Disease"/>
            <person name="Wu L."/>
            <person name="Ma J."/>
        </authorList>
    </citation>
    <scope>NUCLEOTIDE SEQUENCE [LARGE SCALE GENOMIC DNA]</scope>
    <source>
        <strain evidence="16">JCM 4147</strain>
    </source>
</reference>
<dbReference type="SUPFAM" id="SSF88659">
    <property type="entry name" value="Sigma3 and sigma4 domains of RNA polymerase sigma factors"/>
    <property type="match status" value="1"/>
</dbReference>
<evidence type="ECO:0000256" key="8">
    <source>
        <dbReference type="ARBA" id="ARBA00023015"/>
    </source>
</evidence>
<comment type="similarity">
    <text evidence="3">Belongs to the sigma-70 factor family. ECF subfamily.</text>
</comment>
<protein>
    <recommendedName>
        <fullName evidence="13">Transcriptional regulator WhiB</fullName>
    </recommendedName>
</protein>
<dbReference type="PANTHER" id="PTHR38839">
    <property type="entry name" value="TRANSCRIPTIONAL REGULATOR WHID-RELATED"/>
    <property type="match status" value="1"/>
</dbReference>
<comment type="similarity">
    <text evidence="2 13">Belongs to the WhiB family.</text>
</comment>
<comment type="caution">
    <text evidence="15">The sequence shown here is derived from an EMBL/GenBank/DDBJ whole genome shotgun (WGS) entry which is preliminary data.</text>
</comment>
<accession>A0ABW1GSP6</accession>
<keyword evidence="8 13" id="KW-0805">Transcription regulation</keyword>
<comment type="subcellular location">
    <subcellularLocation>
        <location evidence="1 13">Cytoplasm</location>
    </subcellularLocation>
</comment>
<sequence length="258" mass="29445">MSVWVNDWPRQAACKTSNPGELYISELELTPDKAVCTGCSVRMECLADALDNRVTFGVWGGMTERERRNLLHRRRTVTSWANLLRHARLEYERSVGERPGPDFDEDFEMLFREWFVRLVGFLIRGGARQPDAEDSVQSAFVELAGVWDSVSERTAWLRTVAYRKWKRMLHKTRKDDLVFCLPEDPAKDATNDVVGQSQIIQLLRQLPPMQQAVMAFEFDGCSPAETAEVMGVPAVNVRQNLRRARSNLAQLIKEGGML</sequence>
<dbReference type="InterPro" id="IPR013325">
    <property type="entry name" value="RNA_pol_sigma_r2"/>
</dbReference>
<dbReference type="InterPro" id="IPR013324">
    <property type="entry name" value="RNA_pol_sigma_r3/r4-like"/>
</dbReference>
<keyword evidence="12 13" id="KW-0804">Transcription</keyword>
<comment type="PTM">
    <text evidence="13">Upon Fe-S cluster removal intramolecular disulfide bonds are formed.</text>
</comment>
<keyword evidence="13" id="KW-0963">Cytoplasm</keyword>
<dbReference type="Gene3D" id="1.10.1740.10">
    <property type="match status" value="1"/>
</dbReference>
<dbReference type="SUPFAM" id="SSF88946">
    <property type="entry name" value="Sigma2 domain of RNA polymerase sigma factors"/>
    <property type="match status" value="1"/>
</dbReference>
<evidence type="ECO:0000256" key="2">
    <source>
        <dbReference type="ARBA" id="ARBA00006597"/>
    </source>
</evidence>
<evidence type="ECO:0000313" key="16">
    <source>
        <dbReference type="Proteomes" id="UP001596200"/>
    </source>
</evidence>
<dbReference type="InterPro" id="IPR036388">
    <property type="entry name" value="WH-like_DNA-bd_sf"/>
</dbReference>
<dbReference type="Gene3D" id="1.10.10.10">
    <property type="entry name" value="Winged helix-like DNA-binding domain superfamily/Winged helix DNA-binding domain"/>
    <property type="match status" value="1"/>
</dbReference>
<keyword evidence="11 13" id="KW-1015">Disulfide bond</keyword>
<dbReference type="Proteomes" id="UP001596200">
    <property type="component" value="Unassembled WGS sequence"/>
</dbReference>
<evidence type="ECO:0000256" key="13">
    <source>
        <dbReference type="HAMAP-Rule" id="MF_01479"/>
    </source>
</evidence>
<feature type="domain" description="4Fe-4S Wbl-type" evidence="14">
    <location>
        <begin position="13"/>
        <end position="69"/>
    </location>
</feature>
<evidence type="ECO:0000313" key="15">
    <source>
        <dbReference type="EMBL" id="MFC5917819.1"/>
    </source>
</evidence>
<dbReference type="EMBL" id="JBHSPU010000030">
    <property type="protein sequence ID" value="MFC5917819.1"/>
    <property type="molecule type" value="Genomic_DNA"/>
</dbReference>
<dbReference type="InterPro" id="IPR014284">
    <property type="entry name" value="RNA_pol_sigma-70_dom"/>
</dbReference>
<dbReference type="HAMAP" id="MF_01479">
    <property type="entry name" value="WhiB"/>
    <property type="match status" value="1"/>
</dbReference>
<evidence type="ECO:0000256" key="10">
    <source>
        <dbReference type="ARBA" id="ARBA00023125"/>
    </source>
</evidence>
<keyword evidence="4 13" id="KW-0004">4Fe-4S</keyword>
<feature type="binding site" evidence="13">
    <location>
        <position position="14"/>
    </location>
    <ligand>
        <name>[4Fe-4S] cluster</name>
        <dbReference type="ChEBI" id="CHEBI:49883"/>
    </ligand>
</feature>
<evidence type="ECO:0000256" key="6">
    <source>
        <dbReference type="ARBA" id="ARBA00023004"/>
    </source>
</evidence>
<proteinExistence type="inferred from homology"/>
<feature type="binding site" evidence="13">
    <location>
        <position position="45"/>
    </location>
    <ligand>
        <name>[4Fe-4S] cluster</name>
        <dbReference type="ChEBI" id="CHEBI:49883"/>
    </ligand>
</feature>
<dbReference type="PROSITE" id="PS51674">
    <property type="entry name" value="4FE4S_WBL"/>
    <property type="match status" value="1"/>
</dbReference>
<dbReference type="InterPro" id="IPR003482">
    <property type="entry name" value="Whib"/>
</dbReference>
<comment type="function">
    <text evidence="13">Acts as a transcriptional regulator. Probably redox-responsive. The apo- but not holo-form probably binds DNA.</text>
</comment>
<dbReference type="Pfam" id="PF02467">
    <property type="entry name" value="Whib"/>
    <property type="match status" value="1"/>
</dbReference>
<keyword evidence="10 13" id="KW-0238">DNA-binding</keyword>
<keyword evidence="9" id="KW-0731">Sigma factor</keyword>
<dbReference type="InterPro" id="IPR034768">
    <property type="entry name" value="4FE4S_WBL"/>
</dbReference>
<organism evidence="15 16">
    <name type="scientific">Streptomyces pulveraceus</name>
    <dbReference type="NCBI Taxonomy" id="68258"/>
    <lineage>
        <taxon>Bacteria</taxon>
        <taxon>Bacillati</taxon>
        <taxon>Actinomycetota</taxon>
        <taxon>Actinomycetes</taxon>
        <taxon>Kitasatosporales</taxon>
        <taxon>Streptomycetaceae</taxon>
        <taxon>Streptomyces</taxon>
    </lineage>
</organism>
<keyword evidence="5 13" id="KW-0479">Metal-binding</keyword>
<evidence type="ECO:0000256" key="3">
    <source>
        <dbReference type="ARBA" id="ARBA00010641"/>
    </source>
</evidence>
<evidence type="ECO:0000256" key="12">
    <source>
        <dbReference type="ARBA" id="ARBA00023163"/>
    </source>
</evidence>
<name>A0ABW1GSP6_9ACTN</name>
<gene>
    <name evidence="13" type="primary">whiB</name>
    <name evidence="15" type="ORF">ACFP1B_30985</name>
</gene>
<evidence type="ECO:0000256" key="7">
    <source>
        <dbReference type="ARBA" id="ARBA00023014"/>
    </source>
</evidence>
<evidence type="ECO:0000256" key="1">
    <source>
        <dbReference type="ARBA" id="ARBA00004496"/>
    </source>
</evidence>
<evidence type="ECO:0000256" key="11">
    <source>
        <dbReference type="ARBA" id="ARBA00023157"/>
    </source>
</evidence>
<evidence type="ECO:0000259" key="14">
    <source>
        <dbReference type="PROSITE" id="PS51674"/>
    </source>
</evidence>
<evidence type="ECO:0000256" key="9">
    <source>
        <dbReference type="ARBA" id="ARBA00023082"/>
    </source>
</evidence>
<dbReference type="PANTHER" id="PTHR38839:SF7">
    <property type="entry name" value="TRANSCRIPTIONAL REGULATOR WHIB4"/>
    <property type="match status" value="1"/>
</dbReference>
<feature type="binding site" evidence="13">
    <location>
        <position position="39"/>
    </location>
    <ligand>
        <name>[4Fe-4S] cluster</name>
        <dbReference type="ChEBI" id="CHEBI:49883"/>
    </ligand>
</feature>
<dbReference type="NCBIfam" id="TIGR02937">
    <property type="entry name" value="sigma70-ECF"/>
    <property type="match status" value="1"/>
</dbReference>
<dbReference type="Pfam" id="PF08281">
    <property type="entry name" value="Sigma70_r4_2"/>
    <property type="match status" value="1"/>
</dbReference>
<keyword evidence="16" id="KW-1185">Reference proteome</keyword>
<evidence type="ECO:0000256" key="4">
    <source>
        <dbReference type="ARBA" id="ARBA00022485"/>
    </source>
</evidence>
<dbReference type="RefSeq" id="WP_386421012.1">
    <property type="nucleotide sequence ID" value="NZ_BAAATU010000022.1"/>
</dbReference>
<comment type="PTM">
    <text evidence="13">The Fe-S cluster can be nitrosylated by nitric oxide (NO).</text>
</comment>